<evidence type="ECO:0000256" key="1">
    <source>
        <dbReference type="ARBA" id="ARBA00004609"/>
    </source>
</evidence>
<keyword evidence="7" id="KW-0449">Lipoprotein</keyword>
<dbReference type="GO" id="GO:0005886">
    <property type="term" value="C:plasma membrane"/>
    <property type="evidence" value="ECO:0007669"/>
    <property type="project" value="UniProtKB-SubCell"/>
</dbReference>
<keyword evidence="3" id="KW-0472">Membrane</keyword>
<evidence type="ECO:0000256" key="2">
    <source>
        <dbReference type="ARBA" id="ARBA00009748"/>
    </source>
</evidence>
<dbReference type="SUPFAM" id="SSF47699">
    <property type="entry name" value="Bifunctional inhibitor/lipid-transfer protein/seed storage 2S albumin"/>
    <property type="match status" value="1"/>
</dbReference>
<dbReference type="AlphaFoldDB" id="A0A8K0MYM4"/>
<dbReference type="Pfam" id="PF14368">
    <property type="entry name" value="LTP_2"/>
    <property type="match status" value="1"/>
</dbReference>
<sequence length="188" mass="19683">MAIFYTYSHYWVLLLVLCLLSTASSDVSSDQKECSDQLVGLATCLSFVQGNAKAPTPDCCTGLKQVLVKSPKCLCILIKDSNDPQLGIKFNVSLAVRLPSLCSAPANISECPKLLNLPPNSKDAEIFKQVANTTQDKGNSTSSGSTGVSAQASGGGSSYHLGGTGWAGVDKVVRCLPFVVPAALLLLT</sequence>
<keyword evidence="3" id="KW-0336">GPI-anchor</keyword>
<name>A0A8K0MYM4_COCNU</name>
<evidence type="ECO:0000256" key="4">
    <source>
        <dbReference type="ARBA" id="ARBA00022729"/>
    </source>
</evidence>
<dbReference type="Gene3D" id="1.10.110.10">
    <property type="entry name" value="Plant lipid-transfer and hydrophobic proteins"/>
    <property type="match status" value="1"/>
</dbReference>
<evidence type="ECO:0000256" key="3">
    <source>
        <dbReference type="ARBA" id="ARBA00022622"/>
    </source>
</evidence>
<feature type="domain" description="Bifunctional inhibitor/plant lipid transfer protein/seed storage helical" evidence="9">
    <location>
        <begin position="34"/>
        <end position="111"/>
    </location>
</feature>
<keyword evidence="6" id="KW-0325">Glycoprotein</keyword>
<feature type="signal peptide" evidence="8">
    <location>
        <begin position="1"/>
        <end position="25"/>
    </location>
</feature>
<comment type="caution">
    <text evidence="10">The sequence shown here is derived from an EMBL/GenBank/DDBJ whole genome shotgun (WGS) entry which is preliminary data.</text>
</comment>
<dbReference type="OrthoDB" id="1938537at2759"/>
<organism evidence="10 11">
    <name type="scientific">Cocos nucifera</name>
    <name type="common">Coconut palm</name>
    <dbReference type="NCBI Taxonomy" id="13894"/>
    <lineage>
        <taxon>Eukaryota</taxon>
        <taxon>Viridiplantae</taxon>
        <taxon>Streptophyta</taxon>
        <taxon>Embryophyta</taxon>
        <taxon>Tracheophyta</taxon>
        <taxon>Spermatophyta</taxon>
        <taxon>Magnoliopsida</taxon>
        <taxon>Liliopsida</taxon>
        <taxon>Arecaceae</taxon>
        <taxon>Arecoideae</taxon>
        <taxon>Cocoseae</taxon>
        <taxon>Attaleinae</taxon>
        <taxon>Cocos</taxon>
    </lineage>
</organism>
<dbReference type="EMBL" id="CM017874">
    <property type="protein sequence ID" value="KAG1334136.1"/>
    <property type="molecule type" value="Genomic_DNA"/>
</dbReference>
<dbReference type="SMART" id="SM00499">
    <property type="entry name" value="AAI"/>
    <property type="match status" value="1"/>
</dbReference>
<comment type="similarity">
    <text evidence="2">Belongs to the plant LTP family.</text>
</comment>
<dbReference type="InterPro" id="IPR043325">
    <property type="entry name" value="LTSS"/>
</dbReference>
<comment type="subcellular location">
    <subcellularLocation>
        <location evidence="1">Cell membrane</location>
        <topology evidence="1">Lipid-anchor</topology>
        <topology evidence="1">GPI-anchor</topology>
    </subcellularLocation>
</comment>
<gene>
    <name evidence="10" type="ORF">COCNU_03G002550</name>
</gene>
<dbReference type="FunFam" id="1.10.110.10:FF:000001">
    <property type="entry name" value="Bifunctional inhibitor/lipid-transfer protein/seed storage 2S albumin superfamily protein"/>
    <property type="match status" value="1"/>
</dbReference>
<accession>A0A8K0MYM4</accession>
<dbReference type="GO" id="GO:0098552">
    <property type="term" value="C:side of membrane"/>
    <property type="evidence" value="ECO:0007669"/>
    <property type="project" value="UniProtKB-KW"/>
</dbReference>
<dbReference type="Proteomes" id="UP000797356">
    <property type="component" value="Chromosome 3"/>
</dbReference>
<evidence type="ECO:0000256" key="6">
    <source>
        <dbReference type="ARBA" id="ARBA00023180"/>
    </source>
</evidence>
<evidence type="ECO:0000256" key="8">
    <source>
        <dbReference type="SAM" id="SignalP"/>
    </source>
</evidence>
<keyword evidence="5" id="KW-1015">Disulfide bond</keyword>
<keyword evidence="4 8" id="KW-0732">Signal</keyword>
<reference evidence="10" key="2">
    <citation type="submission" date="2019-07" db="EMBL/GenBank/DDBJ databases">
        <authorList>
            <person name="Yang Y."/>
            <person name="Bocs S."/>
            <person name="Baudouin L."/>
        </authorList>
    </citation>
    <scope>NUCLEOTIDE SEQUENCE</scope>
    <source>
        <tissue evidence="10">Spear leaf of Hainan Tall coconut</tissue>
    </source>
</reference>
<evidence type="ECO:0000313" key="10">
    <source>
        <dbReference type="EMBL" id="KAG1334136.1"/>
    </source>
</evidence>
<dbReference type="CDD" id="cd00010">
    <property type="entry name" value="AAI_LTSS"/>
    <property type="match status" value="1"/>
</dbReference>
<evidence type="ECO:0000256" key="5">
    <source>
        <dbReference type="ARBA" id="ARBA00023157"/>
    </source>
</evidence>
<dbReference type="InterPro" id="IPR016140">
    <property type="entry name" value="Bifunc_inhib/LTP/seed_store"/>
</dbReference>
<dbReference type="InterPro" id="IPR036312">
    <property type="entry name" value="Bifun_inhib/LTP/seed_sf"/>
</dbReference>
<evidence type="ECO:0000256" key="7">
    <source>
        <dbReference type="ARBA" id="ARBA00023288"/>
    </source>
</evidence>
<feature type="chain" id="PRO_5035474124" evidence="8">
    <location>
        <begin position="26"/>
        <end position="188"/>
    </location>
</feature>
<protein>
    <submittedName>
        <fullName evidence="10">Protein YLS3</fullName>
    </submittedName>
</protein>
<evidence type="ECO:0000313" key="11">
    <source>
        <dbReference type="Proteomes" id="UP000797356"/>
    </source>
</evidence>
<evidence type="ECO:0000259" key="9">
    <source>
        <dbReference type="SMART" id="SM00499"/>
    </source>
</evidence>
<reference evidence="10" key="1">
    <citation type="journal article" date="2017" name="Gigascience">
        <title>The genome draft of coconut (Cocos nucifera).</title>
        <authorList>
            <person name="Xiao Y."/>
            <person name="Xu P."/>
            <person name="Fan H."/>
            <person name="Baudouin L."/>
            <person name="Xia W."/>
            <person name="Bocs S."/>
            <person name="Xu J."/>
            <person name="Li Q."/>
            <person name="Guo A."/>
            <person name="Zhou L."/>
            <person name="Li J."/>
            <person name="Wu Y."/>
            <person name="Ma Z."/>
            <person name="Armero A."/>
            <person name="Issali A.E."/>
            <person name="Liu N."/>
            <person name="Peng M."/>
            <person name="Yang Y."/>
        </authorList>
    </citation>
    <scope>NUCLEOTIDE SEQUENCE</scope>
    <source>
        <tissue evidence="10">Spear leaf of Hainan Tall coconut</tissue>
    </source>
</reference>
<proteinExistence type="inferred from homology"/>
<dbReference type="PANTHER" id="PTHR33044">
    <property type="entry name" value="BIFUNCTIONAL INHIBITOR/LIPID-TRANSFER PROTEIN/SEED STORAGE 2S ALBUMIN SUPERFAMILY PROTEIN-RELATED"/>
    <property type="match status" value="1"/>
</dbReference>
<keyword evidence="11" id="KW-1185">Reference proteome</keyword>